<dbReference type="SUPFAM" id="SSF48452">
    <property type="entry name" value="TPR-like"/>
    <property type="match status" value="1"/>
</dbReference>
<keyword evidence="1" id="KW-0812">Transmembrane</keyword>
<keyword evidence="1" id="KW-1133">Transmembrane helix</keyword>
<feature type="transmembrane region" description="Helical" evidence="1">
    <location>
        <begin position="245"/>
        <end position="266"/>
    </location>
</feature>
<reference evidence="2 3" key="1">
    <citation type="submission" date="2022-11" db="EMBL/GenBank/DDBJ databases">
        <title>Spartinivicinus poritis sp. nov., isolated from scleractinian coral Porites lutea.</title>
        <authorList>
            <person name="Zhang G."/>
            <person name="Cai L."/>
            <person name="Wei Q."/>
        </authorList>
    </citation>
    <scope>NUCLEOTIDE SEQUENCE [LARGE SCALE GENOMIC DNA]</scope>
    <source>
        <strain evidence="2 3">A2-2</strain>
    </source>
</reference>
<dbReference type="Proteomes" id="UP001528823">
    <property type="component" value="Unassembled WGS sequence"/>
</dbReference>
<comment type="caution">
    <text evidence="2">The sequence shown here is derived from an EMBL/GenBank/DDBJ whole genome shotgun (WGS) entry which is preliminary data.</text>
</comment>
<keyword evidence="3" id="KW-1185">Reference proteome</keyword>
<organism evidence="2 3">
    <name type="scientific">Spartinivicinus poritis</name>
    <dbReference type="NCBI Taxonomy" id="2994640"/>
    <lineage>
        <taxon>Bacteria</taxon>
        <taxon>Pseudomonadati</taxon>
        <taxon>Pseudomonadota</taxon>
        <taxon>Gammaproteobacteria</taxon>
        <taxon>Oceanospirillales</taxon>
        <taxon>Zooshikellaceae</taxon>
        <taxon>Spartinivicinus</taxon>
    </lineage>
</organism>
<evidence type="ECO:0000256" key="1">
    <source>
        <dbReference type="SAM" id="Phobius"/>
    </source>
</evidence>
<feature type="transmembrane region" description="Helical" evidence="1">
    <location>
        <begin position="165"/>
        <end position="188"/>
    </location>
</feature>
<feature type="transmembrane region" description="Helical" evidence="1">
    <location>
        <begin position="79"/>
        <end position="111"/>
    </location>
</feature>
<feature type="transmembrane region" description="Helical" evidence="1">
    <location>
        <begin position="200"/>
        <end position="225"/>
    </location>
</feature>
<accession>A0ABT5U7U0</accession>
<dbReference type="InterPro" id="IPR011990">
    <property type="entry name" value="TPR-like_helical_dom_sf"/>
</dbReference>
<name>A0ABT5U7U0_9GAMM</name>
<proteinExistence type="predicted"/>
<evidence type="ECO:0008006" key="4">
    <source>
        <dbReference type="Google" id="ProtNLM"/>
    </source>
</evidence>
<evidence type="ECO:0000313" key="3">
    <source>
        <dbReference type="Proteomes" id="UP001528823"/>
    </source>
</evidence>
<dbReference type="Gene3D" id="1.25.40.10">
    <property type="entry name" value="Tetratricopeptide repeat domain"/>
    <property type="match status" value="1"/>
</dbReference>
<protein>
    <recommendedName>
        <fullName evidence="4">Tetratricopeptide repeat protein</fullName>
    </recommendedName>
</protein>
<keyword evidence="1" id="KW-0472">Membrane</keyword>
<gene>
    <name evidence="2" type="ORF">ORQ98_04495</name>
</gene>
<dbReference type="EMBL" id="JAPMOU010000004">
    <property type="protein sequence ID" value="MDE1461219.1"/>
    <property type="molecule type" value="Genomic_DNA"/>
</dbReference>
<feature type="transmembrane region" description="Helical" evidence="1">
    <location>
        <begin position="132"/>
        <end position="159"/>
    </location>
</feature>
<sequence>MSKKNYCKYHQREPATWRCRKCQKFYGDCCIIKPPQGLAAPKCSMCTEPLSYLGSANKIAPFWTQINRFFLYPFNQDSVMFLIISSIAFAALELIGLLGIFSWLILVSIIYKYSYSIIELTSHGDMTPPSITTLFSGTGFSLFFRQLVVFILAGVFLYYLAKVSILLFFVGLILAIFAFPASVMTLAWEHSVRAAINPARLWFIISGIGWPYCILCVFLVILSISNTIVDAFLATKVHPLLFQSVNTFVNGYFILVMFSMMGYTLFQSQEKLGYTADMEDDALISDEEYYIKQTLADSEIYLKEGKLDQALSIVRSKIDQFPNDLDIHKRFHELLTETNDEKRLVYHGIAYLKLLLQANNSYQASQVYLNCQKGAPGFPIKEAIEETKMRHQIAEALISSGKPKEGLILMKNLHQTDPHYPGLAKAYLLAGKTYSDRLHMDKQALQLLNFVAKKFPNSIEAKQATEFIKVINNLQAS</sequence>
<dbReference type="RefSeq" id="WP_274687587.1">
    <property type="nucleotide sequence ID" value="NZ_JAPMOU010000004.1"/>
</dbReference>
<evidence type="ECO:0000313" key="2">
    <source>
        <dbReference type="EMBL" id="MDE1461219.1"/>
    </source>
</evidence>